<evidence type="ECO:0000256" key="2">
    <source>
        <dbReference type="ARBA" id="ARBA00022908"/>
    </source>
</evidence>
<dbReference type="RefSeq" id="WP_055347466.1">
    <property type="nucleotide sequence ID" value="NZ_CGFC02000018.1"/>
</dbReference>
<dbReference type="GO" id="GO:0003677">
    <property type="term" value="F:DNA binding"/>
    <property type="evidence" value="ECO:0007669"/>
    <property type="project" value="UniProtKB-KW"/>
</dbReference>
<keyword evidence="2" id="KW-0229">DNA integration</keyword>
<dbReference type="EMBL" id="CP071754">
    <property type="protein sequence ID" value="QTB60195.1"/>
    <property type="molecule type" value="Genomic_DNA"/>
</dbReference>
<dbReference type="Gene3D" id="1.10.150.130">
    <property type="match status" value="1"/>
</dbReference>
<dbReference type="PANTHER" id="PTHR30629:SF2">
    <property type="entry name" value="PROPHAGE INTEGRASE INTS-RELATED"/>
    <property type="match status" value="1"/>
</dbReference>
<dbReference type="Pfam" id="PF00589">
    <property type="entry name" value="Phage_integrase"/>
    <property type="match status" value="1"/>
</dbReference>
<comment type="similarity">
    <text evidence="1">Belongs to the 'phage' integrase family.</text>
</comment>
<dbReference type="InterPro" id="IPR002104">
    <property type="entry name" value="Integrase_catalytic"/>
</dbReference>
<accession>A0A8A4DTI6</accession>
<evidence type="ECO:0000256" key="3">
    <source>
        <dbReference type="ARBA" id="ARBA00023125"/>
    </source>
</evidence>
<reference evidence="6" key="1">
    <citation type="submission" date="2021-03" db="EMBL/GenBank/DDBJ databases">
        <title>Complete genome of Burkholderia pseudomallei_VBP364.</title>
        <authorList>
            <person name="Balaji V."/>
            <person name="Yamuna B."/>
            <person name="Monisha P."/>
        </authorList>
    </citation>
    <scope>NUCLEOTIDE SEQUENCE</scope>
    <source>
        <strain evidence="6">VBP364</strain>
    </source>
</reference>
<dbReference type="Pfam" id="PF22022">
    <property type="entry name" value="Phage_int_M"/>
    <property type="match status" value="1"/>
</dbReference>
<dbReference type="GO" id="GO:0015074">
    <property type="term" value="P:DNA integration"/>
    <property type="evidence" value="ECO:0007669"/>
    <property type="project" value="UniProtKB-KW"/>
</dbReference>
<dbReference type="Pfam" id="PF13356">
    <property type="entry name" value="Arm-DNA-bind_3"/>
    <property type="match status" value="1"/>
</dbReference>
<evidence type="ECO:0000256" key="1">
    <source>
        <dbReference type="ARBA" id="ARBA00008857"/>
    </source>
</evidence>
<evidence type="ECO:0000313" key="6">
    <source>
        <dbReference type="EMBL" id="QTB60195.1"/>
    </source>
</evidence>
<proteinExistence type="inferred from homology"/>
<protein>
    <submittedName>
        <fullName evidence="6">Integrase arm-type DNA-binding domain-containing protein</fullName>
    </submittedName>
</protein>
<evidence type="ECO:0000259" key="5">
    <source>
        <dbReference type="PROSITE" id="PS51898"/>
    </source>
</evidence>
<dbReference type="Gene3D" id="1.10.443.10">
    <property type="entry name" value="Intergrase catalytic core"/>
    <property type="match status" value="1"/>
</dbReference>
<name>A0A8A4DTI6_BURPE</name>
<dbReference type="AlphaFoldDB" id="A0A8A4DTI6"/>
<dbReference type="InterPro" id="IPR011010">
    <property type="entry name" value="DNA_brk_join_enz"/>
</dbReference>
<dbReference type="CDD" id="cd00801">
    <property type="entry name" value="INT_P4_C"/>
    <property type="match status" value="1"/>
</dbReference>
<gene>
    <name evidence="6" type="ORF">J3D99_19700</name>
</gene>
<dbReference type="PANTHER" id="PTHR30629">
    <property type="entry name" value="PROPHAGE INTEGRASE"/>
    <property type="match status" value="1"/>
</dbReference>
<dbReference type="SUPFAM" id="SSF56349">
    <property type="entry name" value="DNA breaking-rejoining enzymes"/>
    <property type="match status" value="1"/>
</dbReference>
<dbReference type="InterPro" id="IPR010998">
    <property type="entry name" value="Integrase_recombinase_N"/>
</dbReference>
<keyword evidence="4" id="KW-0233">DNA recombination</keyword>
<dbReference type="InterPro" id="IPR038488">
    <property type="entry name" value="Integrase_DNA-bd_sf"/>
</dbReference>
<dbReference type="GO" id="GO:0006310">
    <property type="term" value="P:DNA recombination"/>
    <property type="evidence" value="ECO:0007669"/>
    <property type="project" value="UniProtKB-KW"/>
</dbReference>
<dbReference type="PROSITE" id="PS51898">
    <property type="entry name" value="TYR_RECOMBINASE"/>
    <property type="match status" value="1"/>
</dbReference>
<evidence type="ECO:0000256" key="4">
    <source>
        <dbReference type="ARBA" id="ARBA00023172"/>
    </source>
</evidence>
<organism evidence="6">
    <name type="scientific">Burkholderia pseudomallei</name>
    <name type="common">Pseudomonas pseudomallei</name>
    <dbReference type="NCBI Taxonomy" id="28450"/>
    <lineage>
        <taxon>Bacteria</taxon>
        <taxon>Pseudomonadati</taxon>
        <taxon>Pseudomonadota</taxon>
        <taxon>Betaproteobacteria</taxon>
        <taxon>Burkholderiales</taxon>
        <taxon>Burkholderiaceae</taxon>
        <taxon>Burkholderia</taxon>
        <taxon>pseudomallei group</taxon>
    </lineage>
</organism>
<dbReference type="InterPro" id="IPR050808">
    <property type="entry name" value="Phage_Integrase"/>
</dbReference>
<dbReference type="InterPro" id="IPR053876">
    <property type="entry name" value="Phage_int_M"/>
</dbReference>
<dbReference type="InterPro" id="IPR013762">
    <property type="entry name" value="Integrase-like_cat_sf"/>
</dbReference>
<sequence>MAGSRQLHRLTALRVSKALEPGYYSDGGGLQLQITTSGSRSWIFKYTLRGRSREMGLGPLSTVSLAAARAKAARCRELLKDKIDPIEARDAEQRELAERLKQEQQNARVFSVAAVDYIERQKPNWKNAKHAQQWLNTLTTYVFPTIGDVHVRDVDTPMMVKILQPIWSAKRETAARVRGRIESILDSEKALGYREGENPARWRGHLDQILPKGNRRKVKHHAALAWADTPEFMRDLRASNARSARMLELLILTIVRTNEVQFAVPGEFDLQRKIWTIPGERMKMSEPQRIPLCERACELVREALATAKYGYLFPGERNGRPFSNMAMLNLLKDLGYHDITVHGFRSTFQDWAEESAEYPDVLVEKALAHATKSKTRGAYQRGDMLERRRKMMDHWARYCAGETATVVPIMQAVVRAA</sequence>
<dbReference type="Gene3D" id="3.30.160.390">
    <property type="entry name" value="Integrase, DNA-binding domain"/>
    <property type="match status" value="1"/>
</dbReference>
<feature type="domain" description="Tyr recombinase" evidence="5">
    <location>
        <begin position="219"/>
        <end position="393"/>
    </location>
</feature>
<dbReference type="InterPro" id="IPR025166">
    <property type="entry name" value="Integrase_DNA_bind_dom"/>
</dbReference>
<keyword evidence="3 6" id="KW-0238">DNA-binding</keyword>